<evidence type="ECO:0000259" key="7">
    <source>
        <dbReference type="Pfam" id="PF03176"/>
    </source>
</evidence>
<evidence type="ECO:0000256" key="4">
    <source>
        <dbReference type="ARBA" id="ARBA00022989"/>
    </source>
</evidence>
<keyword evidence="4 6" id="KW-1133">Transmembrane helix</keyword>
<dbReference type="GO" id="GO:0005886">
    <property type="term" value="C:plasma membrane"/>
    <property type="evidence" value="ECO:0007669"/>
    <property type="project" value="UniProtKB-SubCell"/>
</dbReference>
<feature type="transmembrane region" description="Helical" evidence="6">
    <location>
        <begin position="404"/>
        <end position="427"/>
    </location>
</feature>
<comment type="subcellular location">
    <subcellularLocation>
        <location evidence="1">Cell membrane</location>
        <topology evidence="1">Multi-pass membrane protein</topology>
    </subcellularLocation>
</comment>
<feature type="domain" description="Membrane transport protein MMPL" evidence="7">
    <location>
        <begin position="547"/>
        <end position="772"/>
    </location>
</feature>
<dbReference type="EMBL" id="AUVB01000059">
    <property type="protein sequence ID" value="KGE03300.1"/>
    <property type="molecule type" value="Genomic_DNA"/>
</dbReference>
<feature type="transmembrane region" description="Helical" evidence="6">
    <location>
        <begin position="358"/>
        <end position="383"/>
    </location>
</feature>
<dbReference type="AlphaFoldDB" id="A0A095VPJ1"/>
<feature type="transmembrane region" description="Helical" evidence="6">
    <location>
        <begin position="751"/>
        <end position="772"/>
    </location>
</feature>
<dbReference type="PANTHER" id="PTHR33406">
    <property type="entry name" value="MEMBRANE PROTEIN MJ1562-RELATED"/>
    <property type="match status" value="1"/>
</dbReference>
<dbReference type="PATRIC" id="fig|1265313.6.peg.2072"/>
<evidence type="ECO:0000256" key="6">
    <source>
        <dbReference type="SAM" id="Phobius"/>
    </source>
</evidence>
<dbReference type="HOGENOM" id="CLU_008861_4_0_6"/>
<feature type="transmembrane region" description="Helical" evidence="6">
    <location>
        <begin position="223"/>
        <end position="246"/>
    </location>
</feature>
<keyword evidence="5 6" id="KW-0472">Membrane</keyword>
<feature type="transmembrane region" description="Helical" evidence="6">
    <location>
        <begin position="253"/>
        <end position="275"/>
    </location>
</feature>
<dbReference type="Pfam" id="PF03176">
    <property type="entry name" value="MMPL"/>
    <property type="match status" value="2"/>
</dbReference>
<dbReference type="Gene3D" id="1.20.1640.10">
    <property type="entry name" value="Multidrug efflux transporter AcrB transmembrane domain"/>
    <property type="match status" value="2"/>
</dbReference>
<dbReference type="eggNOG" id="COG1033">
    <property type="taxonomic scope" value="Bacteria"/>
</dbReference>
<feature type="transmembrane region" description="Helical" evidence="6">
    <location>
        <begin position="674"/>
        <end position="691"/>
    </location>
</feature>
<dbReference type="SUPFAM" id="SSF82866">
    <property type="entry name" value="Multidrug efflux transporter AcrB transmembrane domain"/>
    <property type="match status" value="2"/>
</dbReference>
<evidence type="ECO:0000313" key="9">
    <source>
        <dbReference type="Proteomes" id="UP000029640"/>
    </source>
</evidence>
<keyword evidence="3 6" id="KW-0812">Transmembrane</keyword>
<dbReference type="Proteomes" id="UP000029640">
    <property type="component" value="Unassembled WGS sequence"/>
</dbReference>
<organism evidence="8 9">
    <name type="scientific">Pseudohaliea rubra DSM 19751</name>
    <dbReference type="NCBI Taxonomy" id="1265313"/>
    <lineage>
        <taxon>Bacteria</taxon>
        <taxon>Pseudomonadati</taxon>
        <taxon>Pseudomonadota</taxon>
        <taxon>Gammaproteobacteria</taxon>
        <taxon>Cellvibrionales</taxon>
        <taxon>Halieaceae</taxon>
        <taxon>Pseudohaliea</taxon>
    </lineage>
</organism>
<evidence type="ECO:0000313" key="8">
    <source>
        <dbReference type="EMBL" id="KGE03300.1"/>
    </source>
</evidence>
<comment type="caution">
    <text evidence="8">The sequence shown here is derived from an EMBL/GenBank/DDBJ whole genome shotgun (WGS) entry which is preliminary data.</text>
</comment>
<evidence type="ECO:0000256" key="5">
    <source>
        <dbReference type="ARBA" id="ARBA00023136"/>
    </source>
</evidence>
<name>A0A095VPJ1_9GAMM</name>
<gene>
    <name evidence="8" type="ORF">HRUBRA_02102</name>
</gene>
<feature type="transmembrane region" description="Helical" evidence="6">
    <location>
        <begin position="721"/>
        <end position="739"/>
    </location>
</feature>
<protein>
    <recommendedName>
        <fullName evidence="7">Membrane transport protein MMPL domain-containing protein</fullName>
    </recommendedName>
</protein>
<dbReference type="InterPro" id="IPR050545">
    <property type="entry name" value="Mycobact_MmpL"/>
</dbReference>
<sequence>MISRFFRLIEVWVFYHPKTFLAAILLATAFFATRIPYVQMYSDFADLLPQEHPYIQLHNEVKDTFGGANNIVMALSVREGDVFNTETMERIHALTQGVDSLPGVNHNLVRSVTHRTVRKTWLTEMGTMNSEPYFDPLYPEVTEAEAAALRLDVMSDPSVYGLLVSPDLKSALIKATFNEGQLDYVAIFEQLNELKAEVLAADGPAIDVYTTGQPVLLGWVYSYLGQIMQIFLLTLGILTALLVLYFRTRIYGIALPLVGVAISATWGLGIVSMLGYNLDPLTLVIPFLITARAMSHGIQLVERYYVELPHARDNHDAARRTFETLFRPGTLGIISDAVGLLLIALGSSPINVKLGIYASIWASTVVITVLMAVPLLLSVLPMARARDNAAGGGRGVFRSAANLVISRAGSTAIILFAVAVYAVGGFLSSKVQIGESEPGSPILYPDHDYNVSSKNINDNFPGSEEMYVVVSTAEPGGIKRPEVLNAIRDFQRHMLADPDMGGSRGITDLVLQVNQILHNNDPRWAIIPDEPSYVGGLLFAYMASSPIPGALKEFIDTDEQTANIVFFYKDHKGETLRRAIHMAKTWIEDPANQVEGMEVRLAGGPIGVTAAINEAAYQSNLVIIPAAMAIIFLFVTLFYWSLHAGWLMFMVMTFCTVATYAYMGLVGIGIDVNTVPIIAVGIGVGIDYSIYMMDRVREETAAAAGDLEIGVRNAIATTGKAIAFTATALIGGVVMWALVSELRFQADAALLLVVMLVLNAWAAGNLVPAWIVRFRPGFIVRAKPHQEEGESAALPAGA</sequence>
<reference evidence="8 9" key="1">
    <citation type="journal article" date="2014" name="Genome Announc.">
        <title>Genome Sequence of Gammaproteobacterial Pseudohaliea rubra Type Strain DSM 19751, Isolated from Coastal Seawater of the Mediterranean Sea.</title>
        <authorList>
            <person name="Spring S."/>
            <person name="Fiebig A."/>
            <person name="Riedel T."/>
            <person name="Goker M."/>
            <person name="Klenk H.P."/>
        </authorList>
    </citation>
    <scope>NUCLEOTIDE SEQUENCE [LARGE SCALE GENOMIC DNA]</scope>
    <source>
        <strain evidence="8 9">DSM 19751</strain>
    </source>
</reference>
<keyword evidence="9" id="KW-1185">Reference proteome</keyword>
<feature type="domain" description="Membrane transport protein MMPL" evidence="7">
    <location>
        <begin position="131"/>
        <end position="381"/>
    </location>
</feature>
<dbReference type="OrthoDB" id="9803781at2"/>
<evidence type="ECO:0000256" key="3">
    <source>
        <dbReference type="ARBA" id="ARBA00022692"/>
    </source>
</evidence>
<dbReference type="InterPro" id="IPR004869">
    <property type="entry name" value="MMPL_dom"/>
</dbReference>
<feature type="transmembrane region" description="Helical" evidence="6">
    <location>
        <begin position="325"/>
        <end position="346"/>
    </location>
</feature>
<accession>A0A095VPJ1</accession>
<dbReference type="STRING" id="1265313.HRUBRA_02102"/>
<feature type="transmembrane region" description="Helical" evidence="6">
    <location>
        <begin position="621"/>
        <end position="640"/>
    </location>
</feature>
<evidence type="ECO:0000256" key="2">
    <source>
        <dbReference type="ARBA" id="ARBA00022475"/>
    </source>
</evidence>
<keyword evidence="2" id="KW-1003">Cell membrane</keyword>
<proteinExistence type="predicted"/>
<evidence type="ECO:0000256" key="1">
    <source>
        <dbReference type="ARBA" id="ARBA00004651"/>
    </source>
</evidence>
<dbReference type="PANTHER" id="PTHR33406:SF10">
    <property type="entry name" value="SSD DOMAIN-CONTAINING PROTEIN"/>
    <property type="match status" value="1"/>
</dbReference>